<proteinExistence type="predicted"/>
<protein>
    <submittedName>
        <fullName evidence="1">Uncharacterized protein</fullName>
    </submittedName>
</protein>
<reference evidence="1" key="1">
    <citation type="submission" date="2021-02" db="EMBL/GenBank/DDBJ databases">
        <title>Natronoglycomyces albus gen. nov., sp. nov, a haloalkaliphilic actinobacterium from a soda solonchak soil.</title>
        <authorList>
            <person name="Sorokin D.Y."/>
            <person name="Khijniak T.V."/>
            <person name="Zakharycheva A.P."/>
            <person name="Boueva O.V."/>
            <person name="Ariskina E.V."/>
            <person name="Hahnke R.L."/>
            <person name="Bunk B."/>
            <person name="Sproer C."/>
            <person name="Schumann P."/>
            <person name="Evtushenko L.I."/>
            <person name="Kublanov I.V."/>
        </authorList>
    </citation>
    <scope>NUCLEOTIDE SEQUENCE</scope>
    <source>
        <strain evidence="1">DSM 106290</strain>
    </source>
</reference>
<dbReference type="KEGG" id="nav:JQS30_00575"/>
<gene>
    <name evidence="1" type="ORF">JQS30_00575</name>
</gene>
<name>A0A895XJF9_9ACTN</name>
<evidence type="ECO:0000313" key="2">
    <source>
        <dbReference type="Proteomes" id="UP000662939"/>
    </source>
</evidence>
<keyword evidence="2" id="KW-1185">Reference proteome</keyword>
<evidence type="ECO:0000313" key="1">
    <source>
        <dbReference type="EMBL" id="QSB05474.1"/>
    </source>
</evidence>
<dbReference type="RefSeq" id="WP_213171482.1">
    <property type="nucleotide sequence ID" value="NZ_CP070496.1"/>
</dbReference>
<sequence length="70" mass="7822">MAKKDLTQVKNDSKVKVVPDGHLPVGEFTSAHIGGSSPFGENVKFPMQVSKVRWEHSKKVGPRILDEERH</sequence>
<dbReference type="Proteomes" id="UP000662939">
    <property type="component" value="Chromosome"/>
</dbReference>
<organism evidence="1 2">
    <name type="scientific">Natronoglycomyces albus</name>
    <dbReference type="NCBI Taxonomy" id="2811108"/>
    <lineage>
        <taxon>Bacteria</taxon>
        <taxon>Bacillati</taxon>
        <taxon>Actinomycetota</taxon>
        <taxon>Actinomycetes</taxon>
        <taxon>Glycomycetales</taxon>
        <taxon>Glycomycetaceae</taxon>
        <taxon>Natronoglycomyces</taxon>
    </lineage>
</organism>
<accession>A0A895XJF9</accession>
<dbReference type="AlphaFoldDB" id="A0A895XJF9"/>
<dbReference type="EMBL" id="CP070496">
    <property type="protein sequence ID" value="QSB05474.1"/>
    <property type="molecule type" value="Genomic_DNA"/>
</dbReference>